<feature type="region of interest" description="Disordered" evidence="2">
    <location>
        <begin position="137"/>
        <end position="168"/>
    </location>
</feature>
<sequence>MDNMPPGLAEKSQIGAGISNGSSFRRSSLRPMSTSTSLDGSIPIGPTSSFHTVVVVVHKDENGYGMNVSGDNPVYVQSVKEGGAAEKAGLQCGDMIIKVNGVNVTQSTHIQVVSLIRASADVELTVRQNCRNQLPRGSIVSMSSSPHLRPIHSHSSTGRTDRITGPQPVDVDKLRQLESQRVHTFRLMLEKEQLYVDALRSELAKCIDSQSESKIQQELNGATRRVSTLQEQLKNLLVSSEHSIGTSNPREVDRKLK</sequence>
<evidence type="ECO:0000256" key="2">
    <source>
        <dbReference type="SAM" id="MobiDB-lite"/>
    </source>
</evidence>
<evidence type="ECO:0000259" key="3">
    <source>
        <dbReference type="PROSITE" id="PS50106"/>
    </source>
</evidence>
<evidence type="ECO:0000313" key="5">
    <source>
        <dbReference type="Proteomes" id="UP001372834"/>
    </source>
</evidence>
<organism evidence="4 5">
    <name type="scientific">Polyplax serrata</name>
    <name type="common">Common mouse louse</name>
    <dbReference type="NCBI Taxonomy" id="468196"/>
    <lineage>
        <taxon>Eukaryota</taxon>
        <taxon>Metazoa</taxon>
        <taxon>Ecdysozoa</taxon>
        <taxon>Arthropoda</taxon>
        <taxon>Hexapoda</taxon>
        <taxon>Insecta</taxon>
        <taxon>Pterygota</taxon>
        <taxon>Neoptera</taxon>
        <taxon>Paraneoptera</taxon>
        <taxon>Psocodea</taxon>
        <taxon>Troctomorpha</taxon>
        <taxon>Phthiraptera</taxon>
        <taxon>Anoplura</taxon>
        <taxon>Polyplacidae</taxon>
        <taxon>Polyplax</taxon>
    </lineage>
</organism>
<dbReference type="PROSITE" id="PS50106">
    <property type="entry name" value="PDZ"/>
    <property type="match status" value="1"/>
</dbReference>
<dbReference type="InterPro" id="IPR036034">
    <property type="entry name" value="PDZ_sf"/>
</dbReference>
<dbReference type="GO" id="GO:0007186">
    <property type="term" value="P:G protein-coupled receptor signaling pathway"/>
    <property type="evidence" value="ECO:0007669"/>
    <property type="project" value="TreeGrafter"/>
</dbReference>
<dbReference type="GO" id="GO:0001664">
    <property type="term" value="F:G protein-coupled receptor binding"/>
    <property type="evidence" value="ECO:0007669"/>
    <property type="project" value="TreeGrafter"/>
</dbReference>
<name>A0AAN8P8H7_POLSC</name>
<reference evidence="4 5" key="1">
    <citation type="submission" date="2023-10" db="EMBL/GenBank/DDBJ databases">
        <title>Genomes of two closely related lineages of the louse Polyplax serrata with different host specificities.</title>
        <authorList>
            <person name="Martinu J."/>
            <person name="Tarabai H."/>
            <person name="Stefka J."/>
            <person name="Hypsa V."/>
        </authorList>
    </citation>
    <scope>NUCLEOTIDE SEQUENCE [LARGE SCALE GENOMIC DNA]</scope>
    <source>
        <strain evidence="4">HR10_N</strain>
    </source>
</reference>
<dbReference type="SMART" id="SM00228">
    <property type="entry name" value="PDZ"/>
    <property type="match status" value="1"/>
</dbReference>
<dbReference type="AlphaFoldDB" id="A0AAN8P8H7"/>
<dbReference type="PANTHER" id="PTHR45872">
    <property type="entry name" value="RHO GUANINE NUCLEOTIDE EXCHANGE FACTOR 2, ISOFORM D"/>
    <property type="match status" value="1"/>
</dbReference>
<dbReference type="PANTHER" id="PTHR45872:SF2">
    <property type="entry name" value="RHO GUANINE NUCLEOTIDE EXCHANGE FACTOR 2, ISOFORM D"/>
    <property type="match status" value="1"/>
</dbReference>
<feature type="coiled-coil region" evidence="1">
    <location>
        <begin position="212"/>
        <end position="239"/>
    </location>
</feature>
<accession>A0AAN8P8H7</accession>
<evidence type="ECO:0000313" key="4">
    <source>
        <dbReference type="EMBL" id="KAK6623634.1"/>
    </source>
</evidence>
<feature type="domain" description="PDZ" evidence="3">
    <location>
        <begin position="54"/>
        <end position="121"/>
    </location>
</feature>
<dbReference type="GO" id="GO:0005085">
    <property type="term" value="F:guanyl-nucleotide exchange factor activity"/>
    <property type="evidence" value="ECO:0007669"/>
    <property type="project" value="TreeGrafter"/>
</dbReference>
<comment type="caution">
    <text evidence="4">The sequence shown here is derived from an EMBL/GenBank/DDBJ whole genome shotgun (WGS) entry which is preliminary data.</text>
</comment>
<proteinExistence type="predicted"/>
<keyword evidence="1" id="KW-0175">Coiled coil</keyword>
<dbReference type="Gene3D" id="2.30.42.10">
    <property type="match status" value="1"/>
</dbReference>
<feature type="compositionally biased region" description="Polar residues" evidence="2">
    <location>
        <begin position="19"/>
        <end position="39"/>
    </location>
</feature>
<gene>
    <name evidence="4" type="ORF">RUM43_009486</name>
</gene>
<dbReference type="GO" id="GO:0005737">
    <property type="term" value="C:cytoplasm"/>
    <property type="evidence" value="ECO:0007669"/>
    <property type="project" value="TreeGrafter"/>
</dbReference>
<dbReference type="Proteomes" id="UP001372834">
    <property type="component" value="Unassembled WGS sequence"/>
</dbReference>
<evidence type="ECO:0000256" key="1">
    <source>
        <dbReference type="SAM" id="Coils"/>
    </source>
</evidence>
<dbReference type="EMBL" id="JAWJWE010000038">
    <property type="protein sequence ID" value="KAK6623634.1"/>
    <property type="molecule type" value="Genomic_DNA"/>
</dbReference>
<protein>
    <recommendedName>
        <fullName evidence="3">PDZ domain-containing protein</fullName>
    </recommendedName>
</protein>
<feature type="region of interest" description="Disordered" evidence="2">
    <location>
        <begin position="1"/>
        <end position="42"/>
    </location>
</feature>
<dbReference type="SUPFAM" id="SSF50156">
    <property type="entry name" value="PDZ domain-like"/>
    <property type="match status" value="1"/>
</dbReference>
<dbReference type="Pfam" id="PF00595">
    <property type="entry name" value="PDZ"/>
    <property type="match status" value="1"/>
</dbReference>
<dbReference type="InterPro" id="IPR001478">
    <property type="entry name" value="PDZ"/>
</dbReference>